<dbReference type="GO" id="GO:0043161">
    <property type="term" value="P:proteasome-mediated ubiquitin-dependent protein catabolic process"/>
    <property type="evidence" value="ECO:0007669"/>
    <property type="project" value="TreeGrafter"/>
</dbReference>
<dbReference type="Gene3D" id="3.30.40.10">
    <property type="entry name" value="Zinc/RING finger domain, C3HC4 (zinc finger)"/>
    <property type="match status" value="1"/>
</dbReference>
<dbReference type="PROSITE" id="PS51081">
    <property type="entry name" value="ZF_SIAH"/>
    <property type="match status" value="1"/>
</dbReference>
<dbReference type="Pfam" id="PF21361">
    <property type="entry name" value="Sina_ZnF"/>
    <property type="match status" value="1"/>
</dbReference>
<comment type="caution">
    <text evidence="6">The sequence shown here is derived from an EMBL/GenBank/DDBJ whole genome shotgun (WGS) entry which is preliminary data.</text>
</comment>
<accession>A0A6L2PZE9</accession>
<dbReference type="SUPFAM" id="SSF49599">
    <property type="entry name" value="TRAF domain-like"/>
    <property type="match status" value="1"/>
</dbReference>
<evidence type="ECO:0000259" key="5">
    <source>
        <dbReference type="PROSITE" id="PS51081"/>
    </source>
</evidence>
<keyword evidence="3" id="KW-0862">Zinc</keyword>
<dbReference type="GO" id="GO:0061630">
    <property type="term" value="F:ubiquitin protein ligase activity"/>
    <property type="evidence" value="ECO:0007669"/>
    <property type="project" value="TreeGrafter"/>
</dbReference>
<keyword evidence="7" id="KW-1185">Reference proteome</keyword>
<organism evidence="6 7">
    <name type="scientific">Coptotermes formosanus</name>
    <name type="common">Formosan subterranean termite</name>
    <dbReference type="NCBI Taxonomy" id="36987"/>
    <lineage>
        <taxon>Eukaryota</taxon>
        <taxon>Metazoa</taxon>
        <taxon>Ecdysozoa</taxon>
        <taxon>Arthropoda</taxon>
        <taxon>Hexapoda</taxon>
        <taxon>Insecta</taxon>
        <taxon>Pterygota</taxon>
        <taxon>Neoptera</taxon>
        <taxon>Polyneoptera</taxon>
        <taxon>Dictyoptera</taxon>
        <taxon>Blattodea</taxon>
        <taxon>Blattoidea</taxon>
        <taxon>Termitoidae</taxon>
        <taxon>Rhinotermitidae</taxon>
        <taxon>Coptotermes</taxon>
    </lineage>
</organism>
<dbReference type="GO" id="GO:0016567">
    <property type="term" value="P:protein ubiquitination"/>
    <property type="evidence" value="ECO:0007669"/>
    <property type="project" value="UniProtKB-UniPathway"/>
</dbReference>
<dbReference type="PANTHER" id="PTHR45877:SF2">
    <property type="entry name" value="E3 UBIQUITIN-PROTEIN LIGASE SINA-RELATED"/>
    <property type="match status" value="1"/>
</dbReference>
<proteinExistence type="predicted"/>
<evidence type="ECO:0000313" key="7">
    <source>
        <dbReference type="Proteomes" id="UP000502823"/>
    </source>
</evidence>
<dbReference type="InterPro" id="IPR008974">
    <property type="entry name" value="TRAF-like"/>
</dbReference>
<dbReference type="InterPro" id="IPR004162">
    <property type="entry name" value="SINA-like_animal"/>
</dbReference>
<protein>
    <recommendedName>
        <fullName evidence="5">SIAH-type domain-containing protein</fullName>
    </recommendedName>
</protein>
<name>A0A6L2PZE9_COPFO</name>
<gene>
    <name evidence="6" type="ORF">Cfor_05093</name>
</gene>
<dbReference type="Gene3D" id="2.60.210.10">
    <property type="entry name" value="Apoptosis, Tumor Necrosis Factor Receptor Associated Protein 2, Chain A"/>
    <property type="match status" value="1"/>
</dbReference>
<evidence type="ECO:0000256" key="1">
    <source>
        <dbReference type="ARBA" id="ARBA00022723"/>
    </source>
</evidence>
<dbReference type="InterPro" id="IPR013083">
    <property type="entry name" value="Znf_RING/FYVE/PHD"/>
</dbReference>
<evidence type="ECO:0000256" key="3">
    <source>
        <dbReference type="ARBA" id="ARBA00022833"/>
    </source>
</evidence>
<dbReference type="Proteomes" id="UP000502823">
    <property type="component" value="Unassembled WGS sequence"/>
</dbReference>
<reference evidence="7" key="1">
    <citation type="submission" date="2020-01" db="EMBL/GenBank/DDBJ databases">
        <title>Draft genome sequence of the Termite Coptotermes fromosanus.</title>
        <authorList>
            <person name="Itakura S."/>
            <person name="Yosikawa Y."/>
            <person name="Umezawa K."/>
        </authorList>
    </citation>
    <scope>NUCLEOTIDE SEQUENCE [LARGE SCALE GENOMIC DNA]</scope>
</reference>
<evidence type="ECO:0000313" key="6">
    <source>
        <dbReference type="EMBL" id="GFG35087.1"/>
    </source>
</evidence>
<dbReference type="GO" id="GO:0008270">
    <property type="term" value="F:zinc ion binding"/>
    <property type="evidence" value="ECO:0007669"/>
    <property type="project" value="UniProtKB-KW"/>
</dbReference>
<keyword evidence="2 4" id="KW-0863">Zinc-finger</keyword>
<dbReference type="AlphaFoldDB" id="A0A6L2PZE9"/>
<sequence>MDLSLLLPSLVCAECQHLLVPPTAICQSGHTFCESCHLALGKCSACDMTFLSNARNFVIEDICNVMGKKCPYFENGCNYALTDFLLAVHASTCIYKNVKCPVNKFPQHDCPWAGVIKDLVPHLGRCHTNLISNRNYILSSLPKTDKRIILHKSEVFTYYKYLKDGDWFAIVQRVGCTRQKFRSVFGIRSIQNNATSMNMIFPVRNIEEDIDEIMEEGGALMLDGAVVHNVVDSGVLSMVVTVEEVV</sequence>
<evidence type="ECO:0000256" key="2">
    <source>
        <dbReference type="ARBA" id="ARBA00022771"/>
    </source>
</evidence>
<dbReference type="InParanoid" id="A0A6L2PZE9"/>
<dbReference type="GO" id="GO:0005737">
    <property type="term" value="C:cytoplasm"/>
    <property type="evidence" value="ECO:0007669"/>
    <property type="project" value="TreeGrafter"/>
</dbReference>
<dbReference type="EMBL" id="BLKM01011979">
    <property type="protein sequence ID" value="GFG35087.1"/>
    <property type="molecule type" value="Genomic_DNA"/>
</dbReference>
<keyword evidence="1" id="KW-0479">Metal-binding</keyword>
<dbReference type="OrthoDB" id="4788989at2759"/>
<feature type="domain" description="SIAH-type" evidence="5">
    <location>
        <begin position="65"/>
        <end position="128"/>
    </location>
</feature>
<dbReference type="InterPro" id="IPR013010">
    <property type="entry name" value="Znf_SIAH"/>
</dbReference>
<dbReference type="GO" id="GO:0031624">
    <property type="term" value="F:ubiquitin conjugating enzyme binding"/>
    <property type="evidence" value="ECO:0007669"/>
    <property type="project" value="TreeGrafter"/>
</dbReference>
<dbReference type="UniPathway" id="UPA00143"/>
<evidence type="ECO:0000256" key="4">
    <source>
        <dbReference type="PROSITE-ProRule" id="PRU00455"/>
    </source>
</evidence>
<dbReference type="PANTHER" id="PTHR45877">
    <property type="entry name" value="E3 UBIQUITIN-PROTEIN LIGASE SIAH2"/>
    <property type="match status" value="1"/>
</dbReference>